<evidence type="ECO:0000313" key="3">
    <source>
        <dbReference type="EMBL" id="KAK6501884.1"/>
    </source>
</evidence>
<dbReference type="EMBL" id="JAVHJL010000006">
    <property type="protein sequence ID" value="KAK6501884.1"/>
    <property type="molecule type" value="Genomic_DNA"/>
</dbReference>
<reference evidence="3 4" key="1">
    <citation type="submission" date="2023-08" db="EMBL/GenBank/DDBJ databases">
        <authorList>
            <person name="Palmer J.M."/>
        </authorList>
    </citation>
    <scope>NUCLEOTIDE SEQUENCE [LARGE SCALE GENOMIC DNA]</scope>
    <source>
        <strain evidence="3 4">TWF481</strain>
    </source>
</reference>
<dbReference type="AlphaFoldDB" id="A0AAV9W4J7"/>
<feature type="compositionally biased region" description="Gly residues" evidence="1">
    <location>
        <begin position="473"/>
        <end position="495"/>
    </location>
</feature>
<keyword evidence="2" id="KW-0732">Signal</keyword>
<organism evidence="3 4">
    <name type="scientific">Arthrobotrys musiformis</name>
    <dbReference type="NCBI Taxonomy" id="47236"/>
    <lineage>
        <taxon>Eukaryota</taxon>
        <taxon>Fungi</taxon>
        <taxon>Dikarya</taxon>
        <taxon>Ascomycota</taxon>
        <taxon>Pezizomycotina</taxon>
        <taxon>Orbiliomycetes</taxon>
        <taxon>Orbiliales</taxon>
        <taxon>Orbiliaceae</taxon>
        <taxon>Arthrobotrys</taxon>
    </lineage>
</organism>
<keyword evidence="4" id="KW-1185">Reference proteome</keyword>
<feature type="compositionally biased region" description="Basic and acidic residues" evidence="1">
    <location>
        <begin position="56"/>
        <end position="65"/>
    </location>
</feature>
<evidence type="ECO:0000256" key="2">
    <source>
        <dbReference type="SAM" id="SignalP"/>
    </source>
</evidence>
<gene>
    <name evidence="3" type="ORF">TWF481_009703</name>
</gene>
<feature type="signal peptide" evidence="2">
    <location>
        <begin position="1"/>
        <end position="19"/>
    </location>
</feature>
<feature type="compositionally biased region" description="Acidic residues" evidence="1">
    <location>
        <begin position="391"/>
        <end position="404"/>
    </location>
</feature>
<feature type="region of interest" description="Disordered" evidence="1">
    <location>
        <begin position="383"/>
        <end position="413"/>
    </location>
</feature>
<feature type="region of interest" description="Disordered" evidence="1">
    <location>
        <begin position="26"/>
        <end position="154"/>
    </location>
</feature>
<feature type="region of interest" description="Disordered" evidence="1">
    <location>
        <begin position="175"/>
        <end position="200"/>
    </location>
</feature>
<feature type="region of interest" description="Disordered" evidence="1">
    <location>
        <begin position="513"/>
        <end position="561"/>
    </location>
</feature>
<feature type="compositionally biased region" description="Basic and acidic residues" evidence="1">
    <location>
        <begin position="120"/>
        <end position="130"/>
    </location>
</feature>
<dbReference type="Proteomes" id="UP001370758">
    <property type="component" value="Unassembled WGS sequence"/>
</dbReference>
<evidence type="ECO:0000256" key="1">
    <source>
        <dbReference type="SAM" id="MobiDB-lite"/>
    </source>
</evidence>
<feature type="chain" id="PRO_5043720951" evidence="2">
    <location>
        <begin position="20"/>
        <end position="655"/>
    </location>
</feature>
<proteinExistence type="predicted"/>
<evidence type="ECO:0000313" key="4">
    <source>
        <dbReference type="Proteomes" id="UP001370758"/>
    </source>
</evidence>
<feature type="compositionally biased region" description="Polar residues" evidence="1">
    <location>
        <begin position="28"/>
        <end position="50"/>
    </location>
</feature>
<accession>A0AAV9W4J7</accession>
<protein>
    <submittedName>
        <fullName evidence="3">Uncharacterized protein</fullName>
    </submittedName>
</protein>
<name>A0AAV9W4J7_9PEZI</name>
<feature type="region of interest" description="Disordered" evidence="1">
    <location>
        <begin position="463"/>
        <end position="495"/>
    </location>
</feature>
<comment type="caution">
    <text evidence="3">The sequence shown here is derived from an EMBL/GenBank/DDBJ whole genome shotgun (WGS) entry which is preliminary data.</text>
</comment>
<sequence length="655" mass="70844">MRYLLILGIINVLIASVSMAPLDPQDRVASSTTNTLQRKDSSTASPNPLSTYLVPEPDKPNESKKIKQAPQATIPPSLVASGEPSGRERAKNIGSNATTRSSSRATRRLENPVPTSFLDSRNELKFKDSPTKPMKLSATTSPTGKAASQVASASNQSSTIIIDKAPLDASVEKFRSKSPPTPGLATEFEARLPSSEATDKRYGNQLGPQFFYQEYPKIKCATPATLLDLPRNHPWPVIIGRGGRAFKRPDFQASILQGKSRDRIRHNIQALISNCVYGCMCDGNDPEAGPRSPSEFGQPPRQHYGCSPNIASRCRAWYLCYCDVQLGQPRPTAVGNPTAGQWQAAIDAIPRYIRNRHSNWEWQHFAEAMGFPEIPFPIGFSGGAGDGGNEAAEEGEELPPEDEVPPGYRLPPGHVLPPPAPLFRPEHPANWFFGYGNEAALEGGELPQEGQLPPTLFGPFDSDWPPRDRFNDGPGGGGFGGFGGPGSGSGSGFFGNGMGGSGASGFFKRASREDEYVPVGPSPSADRETKNSNYTPAPENQSLNPRKTLAGDISNYPNRGTLPPTKTDIFKPVPGVCLDWAEATLVAGVTEILPTSEAKPPKQYKMLIQLCQRNCGCVPDPQDPLELVYDCRAPPPGAKPLLQYCENICFCEREE</sequence>
<feature type="compositionally biased region" description="Polar residues" evidence="1">
    <location>
        <begin position="531"/>
        <end position="545"/>
    </location>
</feature>